<dbReference type="RefSeq" id="WP_180280071.1">
    <property type="nucleotide sequence ID" value="NZ_JABFDB010000001.1"/>
</dbReference>
<dbReference type="PANTHER" id="PTHR30290:SF64">
    <property type="entry name" value="ABC TRANSPORTER PERIPLASMIC BINDING PROTEIN"/>
    <property type="match status" value="1"/>
</dbReference>
<dbReference type="InterPro" id="IPR000914">
    <property type="entry name" value="SBP_5_dom"/>
</dbReference>
<dbReference type="PANTHER" id="PTHR30290">
    <property type="entry name" value="PERIPLASMIC BINDING COMPONENT OF ABC TRANSPORTER"/>
    <property type="match status" value="1"/>
</dbReference>
<dbReference type="Pfam" id="PF00496">
    <property type="entry name" value="SBP_bac_5"/>
    <property type="match status" value="1"/>
</dbReference>
<evidence type="ECO:0000259" key="4">
    <source>
        <dbReference type="Pfam" id="PF00496"/>
    </source>
</evidence>
<gene>
    <name evidence="5" type="ORF">HND93_01240</name>
</gene>
<dbReference type="Gene3D" id="3.40.190.10">
    <property type="entry name" value="Periplasmic binding protein-like II"/>
    <property type="match status" value="1"/>
</dbReference>
<protein>
    <submittedName>
        <fullName evidence="5">ABC transporter substrate-binding protein</fullName>
    </submittedName>
</protein>
<dbReference type="InterPro" id="IPR039424">
    <property type="entry name" value="SBP_5"/>
</dbReference>
<comment type="similarity">
    <text evidence="2">Belongs to the bacterial solute-binding protein 5 family.</text>
</comment>
<comment type="caution">
    <text evidence="5">The sequence shown here is derived from an EMBL/GenBank/DDBJ whole genome shotgun (WGS) entry which is preliminary data.</text>
</comment>
<dbReference type="Gene3D" id="3.10.105.10">
    <property type="entry name" value="Dipeptide-binding Protein, Domain 3"/>
    <property type="match status" value="1"/>
</dbReference>
<evidence type="ECO:0000256" key="1">
    <source>
        <dbReference type="ARBA" id="ARBA00004418"/>
    </source>
</evidence>
<feature type="domain" description="Solute-binding protein family 5" evidence="4">
    <location>
        <begin position="43"/>
        <end position="402"/>
    </location>
</feature>
<dbReference type="Proteomes" id="UP000584642">
    <property type="component" value="Unassembled WGS sequence"/>
</dbReference>
<name>A0ABX2T5V4_9PROT</name>
<proteinExistence type="inferred from homology"/>
<organism evidence="5 6">
    <name type="scientific">Azospirillum oleiclasticum</name>
    <dbReference type="NCBI Taxonomy" id="2735135"/>
    <lineage>
        <taxon>Bacteria</taxon>
        <taxon>Pseudomonadati</taxon>
        <taxon>Pseudomonadota</taxon>
        <taxon>Alphaproteobacteria</taxon>
        <taxon>Rhodospirillales</taxon>
        <taxon>Azospirillaceae</taxon>
        <taxon>Azospirillum</taxon>
    </lineage>
</organism>
<reference evidence="5 6" key="1">
    <citation type="submission" date="2020-05" db="EMBL/GenBank/DDBJ databases">
        <title>Azospirillum oleiclasticum sp. nov, a nitrogen-fixing and heavy crude oil-emulsifying bacterium isolated from the crude oil of Yumen Oilfield.</title>
        <authorList>
            <person name="Wu D."/>
            <person name="Cai M."/>
            <person name="Zhang X."/>
        </authorList>
    </citation>
    <scope>NUCLEOTIDE SEQUENCE [LARGE SCALE GENOMIC DNA]</scope>
    <source>
        <strain evidence="5 6">ROY-1-1-2</strain>
    </source>
</reference>
<dbReference type="EMBL" id="JABFDB010000001">
    <property type="protein sequence ID" value="NYZ18319.1"/>
    <property type="molecule type" value="Genomic_DNA"/>
</dbReference>
<dbReference type="InterPro" id="IPR030678">
    <property type="entry name" value="Peptide/Ni-bd"/>
</dbReference>
<dbReference type="PIRSF" id="PIRSF002741">
    <property type="entry name" value="MppA"/>
    <property type="match status" value="1"/>
</dbReference>
<keyword evidence="6" id="KW-1185">Reference proteome</keyword>
<accession>A0ABX2T5V4</accession>
<keyword evidence="3" id="KW-0732">Signal</keyword>
<dbReference type="CDD" id="cd08497">
    <property type="entry name" value="MbnE-like"/>
    <property type="match status" value="1"/>
</dbReference>
<dbReference type="SUPFAM" id="SSF53850">
    <property type="entry name" value="Periplasmic binding protein-like II"/>
    <property type="match status" value="1"/>
</dbReference>
<sequence>MARIGGFDSTNTLRFPGTTPAELRTMVYDRLLIPAEDEPASYYGLLAETVDVSDDLRRVAFRLRPEARWHDGVPVTARDVVFTFDTLKAQGAPFYRQSYRAVTAEAPDGRTVVFTADAAGDRELAGLVGTMPVHPAHVWRDGAAQAATLAPPLGSGPYRVARLDAGRTVVLERVEDYWGRDLPVNRGRWNFGTVSFDYYRDDGVALQALIADRIDLRVEDDATRWLTAYDSPPLADGRLRKTVQRTGGPGAVTGLVFNLRQPRFQDPRVREAIALAYDFDRANQLLFGGLYERADSLFGGPRSEPPPAGDRRGALRRAAALLDEAGFPVRDGRRVDAAMGAPFTVEVAYLDHSLVRVLGLFEAELARLGIALAYPSLEPSAARQRLLDHRYDMAALSWSPSRLPGRAERLLWGSALADRPGSYALAGARDAELDSAIDAMLSARSEEAVTGAATAFDRLLTARRYMVPFWRTNAVWIAHWDRFGRPDSDTATSPIESWWRQPE</sequence>
<evidence type="ECO:0000313" key="5">
    <source>
        <dbReference type="EMBL" id="NYZ18319.1"/>
    </source>
</evidence>
<evidence type="ECO:0000256" key="3">
    <source>
        <dbReference type="ARBA" id="ARBA00022729"/>
    </source>
</evidence>
<evidence type="ECO:0000256" key="2">
    <source>
        <dbReference type="ARBA" id="ARBA00005695"/>
    </source>
</evidence>
<comment type="subcellular location">
    <subcellularLocation>
        <location evidence="1">Periplasm</location>
    </subcellularLocation>
</comment>
<evidence type="ECO:0000313" key="6">
    <source>
        <dbReference type="Proteomes" id="UP000584642"/>
    </source>
</evidence>